<evidence type="ECO:0000313" key="4">
    <source>
        <dbReference type="EMBL" id="KKP47919.1"/>
    </source>
</evidence>
<comment type="caution">
    <text evidence="4">The sequence shown here is derived from an EMBL/GenBank/DDBJ whole genome shotgun (WGS) entry which is preliminary data.</text>
</comment>
<dbReference type="SMART" id="SM00862">
    <property type="entry name" value="Trans_reg_C"/>
    <property type="match status" value="1"/>
</dbReference>
<sequence length="385" mass="44433">MQTIGSIDEQIARFYAPLILGSLKHGENRLCIWFPYLGKTRTINNILNSNKTLRLVLGQSFSKYKFIYYVGTVSKNNKASEILENIAINLNINIKQNNSNLIDTVSNRCRELINKGLKVVFIGDTLENLATIERQRLFTGISNIVRSDQNNIHSILNINYFEQIESIINRQPSIITLINSIETVPCLPSEILSNFIKNQSQKLNFSITETEIENIKNYTGGILTLTRALLRNKDKNNLELDLKFNAIWKHLPDNYKSVFEKTITNTKVINPNELRILETLRKSGIVDLDIFKDKFILSQTKNPNVLRSILNDWELEVYNLLLKSKNKVVSREKIASAIWGNNEEVDYSDWAVDQKISRFRKKISRYGLDPNFLETVKGKGYKWQL</sequence>
<dbReference type="Proteomes" id="UP000033995">
    <property type="component" value="Unassembled WGS sequence"/>
</dbReference>
<dbReference type="Gene3D" id="3.40.50.300">
    <property type="entry name" value="P-loop containing nucleotide triphosphate hydrolases"/>
    <property type="match status" value="1"/>
</dbReference>
<dbReference type="PROSITE" id="PS51755">
    <property type="entry name" value="OMPR_PHOB"/>
    <property type="match status" value="1"/>
</dbReference>
<dbReference type="InterPro" id="IPR036388">
    <property type="entry name" value="WH-like_DNA-bd_sf"/>
</dbReference>
<protein>
    <recommendedName>
        <fullName evidence="3">OmpR/PhoB-type domain-containing protein</fullName>
    </recommendedName>
</protein>
<feature type="DNA-binding region" description="OmpR/PhoB-type" evidence="2">
    <location>
        <begin position="277"/>
        <end position="385"/>
    </location>
</feature>
<evidence type="ECO:0000256" key="2">
    <source>
        <dbReference type="PROSITE-ProRule" id="PRU01091"/>
    </source>
</evidence>
<dbReference type="SUPFAM" id="SSF46894">
    <property type="entry name" value="C-terminal effector domain of the bipartite response regulators"/>
    <property type="match status" value="1"/>
</dbReference>
<organism evidence="4 5">
    <name type="scientific">Candidatus Woesebacteria bacterium GW2011_GWA2_33_28</name>
    <dbReference type="NCBI Taxonomy" id="1618561"/>
    <lineage>
        <taxon>Bacteria</taxon>
        <taxon>Candidatus Woeseibacteriota</taxon>
    </lineage>
</organism>
<feature type="domain" description="OmpR/PhoB-type" evidence="3">
    <location>
        <begin position="277"/>
        <end position="385"/>
    </location>
</feature>
<evidence type="ECO:0000259" key="3">
    <source>
        <dbReference type="PROSITE" id="PS51755"/>
    </source>
</evidence>
<dbReference type="CDD" id="cd00383">
    <property type="entry name" value="trans_reg_C"/>
    <property type="match status" value="1"/>
</dbReference>
<dbReference type="Gene3D" id="1.10.10.10">
    <property type="entry name" value="Winged helix-like DNA-binding domain superfamily/Winged helix DNA-binding domain"/>
    <property type="match status" value="1"/>
</dbReference>
<accession>A0A0F9ZUJ0</accession>
<dbReference type="Pfam" id="PF00486">
    <property type="entry name" value="Trans_reg_C"/>
    <property type="match status" value="1"/>
</dbReference>
<proteinExistence type="predicted"/>
<dbReference type="GO" id="GO:0003677">
    <property type="term" value="F:DNA binding"/>
    <property type="evidence" value="ECO:0007669"/>
    <property type="project" value="UniProtKB-UniRule"/>
</dbReference>
<dbReference type="GO" id="GO:0006355">
    <property type="term" value="P:regulation of DNA-templated transcription"/>
    <property type="evidence" value="ECO:0007669"/>
    <property type="project" value="InterPro"/>
</dbReference>
<dbReference type="InterPro" id="IPR001867">
    <property type="entry name" value="OmpR/PhoB-type_DNA-bd"/>
</dbReference>
<keyword evidence="1 2" id="KW-0238">DNA-binding</keyword>
<evidence type="ECO:0000256" key="1">
    <source>
        <dbReference type="ARBA" id="ARBA00023125"/>
    </source>
</evidence>
<evidence type="ECO:0000313" key="5">
    <source>
        <dbReference type="Proteomes" id="UP000033995"/>
    </source>
</evidence>
<gene>
    <name evidence="4" type="ORF">UR38_C0002G0022</name>
</gene>
<dbReference type="InterPro" id="IPR016032">
    <property type="entry name" value="Sig_transdc_resp-reg_C-effctor"/>
</dbReference>
<dbReference type="EMBL" id="LBOZ01000002">
    <property type="protein sequence ID" value="KKP47919.1"/>
    <property type="molecule type" value="Genomic_DNA"/>
</dbReference>
<dbReference type="InterPro" id="IPR027417">
    <property type="entry name" value="P-loop_NTPase"/>
</dbReference>
<name>A0A0F9ZUJ0_9BACT</name>
<reference evidence="4 5" key="1">
    <citation type="journal article" date="2015" name="Nature">
        <title>rRNA introns, odd ribosomes, and small enigmatic genomes across a large radiation of phyla.</title>
        <authorList>
            <person name="Brown C.T."/>
            <person name="Hug L.A."/>
            <person name="Thomas B.C."/>
            <person name="Sharon I."/>
            <person name="Castelle C.J."/>
            <person name="Singh A."/>
            <person name="Wilkins M.J."/>
            <person name="Williams K.H."/>
            <person name="Banfield J.F."/>
        </authorList>
    </citation>
    <scope>NUCLEOTIDE SEQUENCE [LARGE SCALE GENOMIC DNA]</scope>
</reference>
<dbReference type="AlphaFoldDB" id="A0A0F9ZUJ0"/>
<dbReference type="GO" id="GO:0000160">
    <property type="term" value="P:phosphorelay signal transduction system"/>
    <property type="evidence" value="ECO:0007669"/>
    <property type="project" value="InterPro"/>
</dbReference>